<proteinExistence type="predicted"/>
<evidence type="ECO:0000313" key="5">
    <source>
        <dbReference type="Proteomes" id="UP000230658"/>
    </source>
</evidence>
<evidence type="ECO:0000256" key="2">
    <source>
        <dbReference type="ARBA" id="ARBA00022777"/>
    </source>
</evidence>
<dbReference type="GO" id="GO:0016301">
    <property type="term" value="F:kinase activity"/>
    <property type="evidence" value="ECO:0007669"/>
    <property type="project" value="UniProtKB-KW"/>
</dbReference>
<dbReference type="PANTHER" id="PTHR10584">
    <property type="entry name" value="SUGAR KINASE"/>
    <property type="match status" value="1"/>
</dbReference>
<dbReference type="Gene3D" id="3.40.1190.20">
    <property type="match status" value="1"/>
</dbReference>
<dbReference type="PROSITE" id="PS00583">
    <property type="entry name" value="PFKB_KINASES_1"/>
    <property type="match status" value="1"/>
</dbReference>
<evidence type="ECO:0000313" key="4">
    <source>
        <dbReference type="EMBL" id="PIX92574.1"/>
    </source>
</evidence>
<evidence type="ECO:0000256" key="1">
    <source>
        <dbReference type="ARBA" id="ARBA00022679"/>
    </source>
</evidence>
<accession>A0A2M7MHK8</accession>
<dbReference type="AlphaFoldDB" id="A0A2M7MHK8"/>
<dbReference type="Pfam" id="PF00294">
    <property type="entry name" value="PfkB"/>
    <property type="match status" value="1"/>
</dbReference>
<protein>
    <recommendedName>
        <fullName evidence="3">Carbohydrate kinase PfkB domain-containing protein</fullName>
    </recommendedName>
</protein>
<dbReference type="InterPro" id="IPR002173">
    <property type="entry name" value="Carboh/pur_kinase_PfkB_CS"/>
</dbReference>
<reference evidence="5" key="1">
    <citation type="submission" date="2017-09" db="EMBL/GenBank/DDBJ databases">
        <title>Depth-based differentiation of microbial function through sediment-hosted aquifers and enrichment of novel symbionts in the deep terrestrial subsurface.</title>
        <authorList>
            <person name="Probst A.J."/>
            <person name="Ladd B."/>
            <person name="Jarett J.K."/>
            <person name="Geller-Mcgrath D.E."/>
            <person name="Sieber C.M.K."/>
            <person name="Emerson J.B."/>
            <person name="Anantharaman K."/>
            <person name="Thomas B.C."/>
            <person name="Malmstrom R."/>
            <person name="Stieglmeier M."/>
            <person name="Klingl A."/>
            <person name="Woyke T."/>
            <person name="Ryan C.M."/>
            <person name="Banfield J.F."/>
        </authorList>
    </citation>
    <scope>NUCLEOTIDE SEQUENCE [LARGE SCALE GENOMIC DNA]</scope>
</reference>
<dbReference type="InterPro" id="IPR011611">
    <property type="entry name" value="PfkB_dom"/>
</dbReference>
<dbReference type="EMBL" id="PFJV01000025">
    <property type="protein sequence ID" value="PIX92574.1"/>
    <property type="molecule type" value="Genomic_DNA"/>
</dbReference>
<name>A0A2M7MHK8_9BACT</name>
<dbReference type="SUPFAM" id="SSF53613">
    <property type="entry name" value="Ribokinase-like"/>
    <property type="match status" value="1"/>
</dbReference>
<feature type="domain" description="Carbohydrate kinase PfkB" evidence="3">
    <location>
        <begin position="40"/>
        <end position="308"/>
    </location>
</feature>
<evidence type="ECO:0000259" key="3">
    <source>
        <dbReference type="Pfam" id="PF00294"/>
    </source>
</evidence>
<comment type="caution">
    <text evidence="4">The sequence shown here is derived from an EMBL/GenBank/DDBJ whole genome shotgun (WGS) entry which is preliminary data.</text>
</comment>
<organism evidence="4 5">
    <name type="scientific">Candidatus Kuenenbacteria bacterium CG_4_10_14_3_um_filter_39_14</name>
    <dbReference type="NCBI Taxonomy" id="1974614"/>
    <lineage>
        <taxon>Bacteria</taxon>
        <taxon>Candidatus Kueneniibacteriota</taxon>
    </lineage>
</organism>
<keyword evidence="2" id="KW-0418">Kinase</keyword>
<gene>
    <name evidence="4" type="ORF">COZ26_01090</name>
</gene>
<dbReference type="Proteomes" id="UP000230658">
    <property type="component" value="Unassembled WGS sequence"/>
</dbReference>
<sequence>MAKKFDVISIGSAIQDIFILNKDLKYPVKAVNPFDKKVIGDKISVKDMYFDVGGGGSNTAAAFSNLGLKVGLFTRVGNDLAGKEIIKVMKKFKVNTSLIELDKKLETAYSVIFLNKDGDRTALVFRGAADFQKIKEVPVKKLKSDWFFITTLNGNHTLLKSLFDWANNKNIKIAWNPGSAELDFSKSRVTHLLKRVKILFLNLDEARKLTQCKTKNIKSIYHNLEKIAPDSILCVTAGKRGAWVKKDQEFYWAGILSKKVVNATGAGDAFGSGFVAGLILYEGNLKKALQLAMLNSNSVVTQMGAKHGLLKKPPAGKMLNKIKIKKVK</sequence>
<keyword evidence="1" id="KW-0808">Transferase</keyword>
<dbReference type="InterPro" id="IPR029056">
    <property type="entry name" value="Ribokinase-like"/>
</dbReference>
<dbReference type="PANTHER" id="PTHR10584:SF166">
    <property type="entry name" value="RIBOKINASE"/>
    <property type="match status" value="1"/>
</dbReference>